<dbReference type="GO" id="GO:0004672">
    <property type="term" value="F:protein kinase activity"/>
    <property type="evidence" value="ECO:0007669"/>
    <property type="project" value="InterPro"/>
</dbReference>
<dbReference type="SUPFAM" id="SSF56112">
    <property type="entry name" value="Protein kinase-like (PK-like)"/>
    <property type="match status" value="1"/>
</dbReference>
<dbReference type="eggNOG" id="KOG0594">
    <property type="taxonomic scope" value="Eukaryota"/>
</dbReference>
<sequence length="236" mass="26616">MEIAASRSLNLVGLTGRSYIFKKMPRPVPTFNEDIRPRLPHTPRVRLPVDTIPDRPILNTLVEKVQISDFECVGHLPKDVWVTGTMAGNNNRRSPKANFIAALNKLTDLFSLGLVVSANISRDADFESQESEGASKLSIRRQLRVSCFSDQEGIDALMEHIKLVEDEDTGLKRLAPKLHWGDRVSDSHPYVPFQERTGVDSTFKDLVRGLNNLDPSRRFTAQALEHPWFEGIKLAF</sequence>
<dbReference type="EMBL" id="KB445577">
    <property type="protein sequence ID" value="EMD91094.1"/>
    <property type="molecule type" value="Genomic_DNA"/>
</dbReference>
<evidence type="ECO:0000313" key="2">
    <source>
        <dbReference type="EMBL" id="EMD91094.1"/>
    </source>
</evidence>
<dbReference type="PROSITE" id="PS50011">
    <property type="entry name" value="PROTEIN_KINASE_DOM"/>
    <property type="match status" value="1"/>
</dbReference>
<name>M2TX49_COCH5</name>
<dbReference type="Gene3D" id="1.10.510.10">
    <property type="entry name" value="Transferase(Phosphotransferase) domain 1"/>
    <property type="match status" value="1"/>
</dbReference>
<feature type="domain" description="Protein kinase" evidence="1">
    <location>
        <begin position="1"/>
        <end position="229"/>
    </location>
</feature>
<organism evidence="2 3">
    <name type="scientific">Cochliobolus heterostrophus (strain C5 / ATCC 48332 / race O)</name>
    <name type="common">Southern corn leaf blight fungus</name>
    <name type="synonym">Bipolaris maydis</name>
    <dbReference type="NCBI Taxonomy" id="701091"/>
    <lineage>
        <taxon>Eukaryota</taxon>
        <taxon>Fungi</taxon>
        <taxon>Dikarya</taxon>
        <taxon>Ascomycota</taxon>
        <taxon>Pezizomycotina</taxon>
        <taxon>Dothideomycetes</taxon>
        <taxon>Pleosporomycetidae</taxon>
        <taxon>Pleosporales</taxon>
        <taxon>Pleosporineae</taxon>
        <taxon>Pleosporaceae</taxon>
        <taxon>Bipolaris</taxon>
    </lineage>
</organism>
<keyword evidence="3" id="KW-1185">Reference proteome</keyword>
<dbReference type="InterPro" id="IPR011009">
    <property type="entry name" value="Kinase-like_dom_sf"/>
</dbReference>
<dbReference type="OrthoDB" id="4062651at2759"/>
<dbReference type="OMA" id="NIMVNCR"/>
<accession>M2TX49</accession>
<reference evidence="2 3" key="1">
    <citation type="journal article" date="2012" name="PLoS Pathog.">
        <title>Diverse lifestyles and strategies of plant pathogenesis encoded in the genomes of eighteen Dothideomycetes fungi.</title>
        <authorList>
            <person name="Ohm R.A."/>
            <person name="Feau N."/>
            <person name="Henrissat B."/>
            <person name="Schoch C.L."/>
            <person name="Horwitz B.A."/>
            <person name="Barry K.W."/>
            <person name="Condon B.J."/>
            <person name="Copeland A.C."/>
            <person name="Dhillon B."/>
            <person name="Glaser F."/>
            <person name="Hesse C.N."/>
            <person name="Kosti I."/>
            <person name="LaButti K."/>
            <person name="Lindquist E.A."/>
            <person name="Lucas S."/>
            <person name="Salamov A.A."/>
            <person name="Bradshaw R.E."/>
            <person name="Ciuffetti L."/>
            <person name="Hamelin R.C."/>
            <person name="Kema G.H.J."/>
            <person name="Lawrence C."/>
            <person name="Scott J.A."/>
            <person name="Spatafora J.W."/>
            <person name="Turgeon B.G."/>
            <person name="de Wit P.J.G.M."/>
            <person name="Zhong S."/>
            <person name="Goodwin S.B."/>
            <person name="Grigoriev I.V."/>
        </authorList>
    </citation>
    <scope>NUCLEOTIDE SEQUENCE [LARGE SCALE GENOMIC DNA]</scope>
    <source>
        <strain evidence="3">C5 / ATCC 48332 / race O</strain>
    </source>
</reference>
<reference evidence="3" key="2">
    <citation type="journal article" date="2013" name="PLoS Genet.">
        <title>Comparative genome structure, secondary metabolite, and effector coding capacity across Cochliobolus pathogens.</title>
        <authorList>
            <person name="Condon B.J."/>
            <person name="Leng Y."/>
            <person name="Wu D."/>
            <person name="Bushley K.E."/>
            <person name="Ohm R.A."/>
            <person name="Otillar R."/>
            <person name="Martin J."/>
            <person name="Schackwitz W."/>
            <person name="Grimwood J."/>
            <person name="MohdZainudin N."/>
            <person name="Xue C."/>
            <person name="Wang R."/>
            <person name="Manning V.A."/>
            <person name="Dhillon B."/>
            <person name="Tu Z.J."/>
            <person name="Steffenson B.J."/>
            <person name="Salamov A."/>
            <person name="Sun H."/>
            <person name="Lowry S."/>
            <person name="LaButti K."/>
            <person name="Han J."/>
            <person name="Copeland A."/>
            <person name="Lindquist E."/>
            <person name="Barry K."/>
            <person name="Schmutz J."/>
            <person name="Baker S.E."/>
            <person name="Ciuffetti L.M."/>
            <person name="Grigoriev I.V."/>
            <person name="Zhong S."/>
            <person name="Turgeon B.G."/>
        </authorList>
    </citation>
    <scope>NUCLEOTIDE SEQUENCE [LARGE SCALE GENOMIC DNA]</scope>
    <source>
        <strain evidence="3">C5 / ATCC 48332 / race O</strain>
    </source>
</reference>
<dbReference type="STRING" id="701091.M2TX49"/>
<proteinExistence type="predicted"/>
<dbReference type="InterPro" id="IPR000719">
    <property type="entry name" value="Prot_kinase_dom"/>
</dbReference>
<protein>
    <recommendedName>
        <fullName evidence="1">Protein kinase domain-containing protein</fullName>
    </recommendedName>
</protein>
<dbReference type="AlphaFoldDB" id="M2TX49"/>
<dbReference type="GO" id="GO:0005524">
    <property type="term" value="F:ATP binding"/>
    <property type="evidence" value="ECO:0007669"/>
    <property type="project" value="InterPro"/>
</dbReference>
<dbReference type="HOGENOM" id="CLU_1175306_0_0_1"/>
<evidence type="ECO:0000259" key="1">
    <source>
        <dbReference type="PROSITE" id="PS50011"/>
    </source>
</evidence>
<evidence type="ECO:0000313" key="3">
    <source>
        <dbReference type="Proteomes" id="UP000016936"/>
    </source>
</evidence>
<dbReference type="Proteomes" id="UP000016936">
    <property type="component" value="Unassembled WGS sequence"/>
</dbReference>
<gene>
    <name evidence="2" type="ORF">COCHEDRAFT_14048</name>
</gene>